<organism evidence="1 2">
    <name type="scientific">Pseudomonas aeruginosa</name>
    <dbReference type="NCBI Taxonomy" id="287"/>
    <lineage>
        <taxon>Bacteria</taxon>
        <taxon>Pseudomonadati</taxon>
        <taxon>Pseudomonadota</taxon>
        <taxon>Gammaproteobacteria</taxon>
        <taxon>Pseudomonadales</taxon>
        <taxon>Pseudomonadaceae</taxon>
        <taxon>Pseudomonas</taxon>
    </lineage>
</organism>
<protein>
    <submittedName>
        <fullName evidence="1">AraC family transcriptional regulator</fullName>
    </submittedName>
</protein>
<evidence type="ECO:0000313" key="2">
    <source>
        <dbReference type="Proteomes" id="UP000253594"/>
    </source>
</evidence>
<reference evidence="1 2" key="1">
    <citation type="submission" date="2018-07" db="EMBL/GenBank/DDBJ databases">
        <title>Mechanisms of high-level aminoglycoside resistance among Gram-negative pathogens in Brazil.</title>
        <authorList>
            <person name="Ballaben A.S."/>
            <person name="Darini A.L.C."/>
            <person name="Doi Y."/>
        </authorList>
    </citation>
    <scope>NUCLEOTIDE SEQUENCE [LARGE SCALE GENOMIC DNA]</scope>
    <source>
        <strain evidence="1 2">B2-305</strain>
    </source>
</reference>
<dbReference type="AlphaFoldDB" id="A0A367LYP2"/>
<name>A0A367LYP2_PSEAI</name>
<feature type="non-terminal residue" evidence="1">
    <location>
        <position position="83"/>
    </location>
</feature>
<evidence type="ECO:0000313" key="1">
    <source>
        <dbReference type="EMBL" id="RCI70347.1"/>
    </source>
</evidence>
<proteinExistence type="predicted"/>
<sequence length="83" mass="9179">MTVAIDRTKGDQSTPGNIIRGEGYALIRNSEATPDPDKVIHIPCADSFSVIVQLRDFNSHRLWNGNKLVFDGGHPRKSISIAY</sequence>
<dbReference type="Proteomes" id="UP000253594">
    <property type="component" value="Unassembled WGS sequence"/>
</dbReference>
<gene>
    <name evidence="1" type="ORF">DT376_35040</name>
</gene>
<dbReference type="EMBL" id="QORE01002191">
    <property type="protein sequence ID" value="RCI70347.1"/>
    <property type="molecule type" value="Genomic_DNA"/>
</dbReference>
<comment type="caution">
    <text evidence="1">The sequence shown here is derived from an EMBL/GenBank/DDBJ whole genome shotgun (WGS) entry which is preliminary data.</text>
</comment>
<accession>A0A367LYP2</accession>